<dbReference type="EMBL" id="FNPR01000003">
    <property type="protein sequence ID" value="SDY72045.1"/>
    <property type="molecule type" value="Genomic_DNA"/>
</dbReference>
<name>A0A1H3M7P4_9RHOB</name>
<proteinExistence type="predicted"/>
<keyword evidence="4 7" id="KW-1133">Transmembrane helix</keyword>
<keyword evidence="6 7" id="KW-0472">Membrane</keyword>
<dbReference type="Proteomes" id="UP000199026">
    <property type="component" value="Unassembled WGS sequence"/>
</dbReference>
<dbReference type="GO" id="GO:0010181">
    <property type="term" value="F:FMN binding"/>
    <property type="evidence" value="ECO:0007669"/>
    <property type="project" value="TreeGrafter"/>
</dbReference>
<dbReference type="GeneID" id="78125353"/>
<evidence type="ECO:0000256" key="5">
    <source>
        <dbReference type="ARBA" id="ARBA00023004"/>
    </source>
</evidence>
<keyword evidence="5" id="KW-0408">Iron</keyword>
<evidence type="ECO:0000256" key="6">
    <source>
        <dbReference type="ARBA" id="ARBA00023136"/>
    </source>
</evidence>
<dbReference type="PANTHER" id="PTHR36964:SF1">
    <property type="entry name" value="PROTEIN-METHIONINE-SULFOXIDE REDUCTASE HEME-BINDING SUBUNIT MSRQ"/>
    <property type="match status" value="1"/>
</dbReference>
<evidence type="ECO:0000259" key="8">
    <source>
        <dbReference type="Pfam" id="PF01794"/>
    </source>
</evidence>
<feature type="transmembrane region" description="Helical" evidence="7">
    <location>
        <begin position="44"/>
        <end position="64"/>
    </location>
</feature>
<dbReference type="OrthoDB" id="9788328at2"/>
<feature type="transmembrane region" description="Helical" evidence="7">
    <location>
        <begin position="167"/>
        <end position="187"/>
    </location>
</feature>
<comment type="subcellular location">
    <subcellularLocation>
        <location evidence="1">Membrane</location>
        <topology evidence="1">Multi-pass membrane protein</topology>
    </subcellularLocation>
</comment>
<dbReference type="GO" id="GO:0016679">
    <property type="term" value="F:oxidoreductase activity, acting on diphenols and related substances as donors"/>
    <property type="evidence" value="ECO:0007669"/>
    <property type="project" value="TreeGrafter"/>
</dbReference>
<evidence type="ECO:0000256" key="7">
    <source>
        <dbReference type="SAM" id="Phobius"/>
    </source>
</evidence>
<dbReference type="GO" id="GO:0005886">
    <property type="term" value="C:plasma membrane"/>
    <property type="evidence" value="ECO:0007669"/>
    <property type="project" value="TreeGrafter"/>
</dbReference>
<protein>
    <submittedName>
        <fullName evidence="9">Sulfoxide reductase heme-binding subunit YedZ</fullName>
    </submittedName>
</protein>
<dbReference type="GO" id="GO:0020037">
    <property type="term" value="F:heme binding"/>
    <property type="evidence" value="ECO:0007669"/>
    <property type="project" value="TreeGrafter"/>
</dbReference>
<keyword evidence="2" id="KW-0813">Transport</keyword>
<evidence type="ECO:0000313" key="9">
    <source>
        <dbReference type="EMBL" id="SDY72045.1"/>
    </source>
</evidence>
<dbReference type="AlphaFoldDB" id="A0A1H3M7P4"/>
<keyword evidence="3 7" id="KW-0812">Transmembrane</keyword>
<evidence type="ECO:0000256" key="4">
    <source>
        <dbReference type="ARBA" id="ARBA00022989"/>
    </source>
</evidence>
<feature type="transmembrane region" description="Helical" evidence="7">
    <location>
        <begin position="146"/>
        <end position="161"/>
    </location>
</feature>
<dbReference type="Pfam" id="PF01794">
    <property type="entry name" value="Ferric_reduct"/>
    <property type="match status" value="1"/>
</dbReference>
<accession>A0A1H3M7P4</accession>
<gene>
    <name evidence="9" type="ORF">SAMN05444486_103405</name>
</gene>
<organism evidence="9 10">
    <name type="scientific">Lentibacter algarum</name>
    <dbReference type="NCBI Taxonomy" id="576131"/>
    <lineage>
        <taxon>Bacteria</taxon>
        <taxon>Pseudomonadati</taxon>
        <taxon>Pseudomonadota</taxon>
        <taxon>Alphaproteobacteria</taxon>
        <taxon>Rhodobacterales</taxon>
        <taxon>Roseobacteraceae</taxon>
        <taxon>Lentibacter</taxon>
    </lineage>
</organism>
<feature type="transmembrane region" description="Helical" evidence="7">
    <location>
        <begin position="76"/>
        <end position="95"/>
    </location>
</feature>
<dbReference type="STRING" id="576131.SAMN05444486_103405"/>
<evidence type="ECO:0000313" key="10">
    <source>
        <dbReference type="Proteomes" id="UP000199026"/>
    </source>
</evidence>
<reference evidence="9 10" key="1">
    <citation type="submission" date="2016-10" db="EMBL/GenBank/DDBJ databases">
        <authorList>
            <person name="de Groot N.N."/>
        </authorList>
    </citation>
    <scope>NUCLEOTIDE SEQUENCE [LARGE SCALE GENOMIC DNA]</scope>
    <source>
        <strain evidence="9 10">DSM 24677</strain>
    </source>
</reference>
<evidence type="ECO:0000256" key="1">
    <source>
        <dbReference type="ARBA" id="ARBA00004141"/>
    </source>
</evidence>
<keyword evidence="10" id="KW-1185">Reference proteome</keyword>
<evidence type="ECO:0000256" key="3">
    <source>
        <dbReference type="ARBA" id="ARBA00022692"/>
    </source>
</evidence>
<feature type="transmembrane region" description="Helical" evidence="7">
    <location>
        <begin position="115"/>
        <end position="134"/>
    </location>
</feature>
<feature type="domain" description="Ferric oxidoreductase" evidence="8">
    <location>
        <begin position="45"/>
        <end position="155"/>
    </location>
</feature>
<dbReference type="InterPro" id="IPR022837">
    <property type="entry name" value="MsrQ-like"/>
</dbReference>
<dbReference type="PANTHER" id="PTHR36964">
    <property type="entry name" value="PROTEIN-METHIONINE-SULFOXIDE REDUCTASE HEME-BINDING SUBUNIT MSRQ"/>
    <property type="match status" value="1"/>
</dbReference>
<sequence>MLSRLSPYWLWLLLAIPAFGILSDVLTSTDPKALKHALHPSGEFAARFMIISMMATPLAMLFKGRSFPIWLKKNRRYFGVAAFAYSALHLGFYLVSRGSLEKILGQATDFDILTGWLAFLIFLPLAATSFDAAVRALGPRWKSVQRWVYAAAVLTLLHWAAKDGWEGLPPALVNFAPLALLEGYRIWYWYIRPKPARTA</sequence>
<dbReference type="InterPro" id="IPR013130">
    <property type="entry name" value="Fe3_Rdtase_TM_dom"/>
</dbReference>
<evidence type="ECO:0000256" key="2">
    <source>
        <dbReference type="ARBA" id="ARBA00022448"/>
    </source>
</evidence>
<dbReference type="RefSeq" id="WP_089892740.1">
    <property type="nucleotide sequence ID" value="NZ_CALJFH010000037.1"/>
</dbReference>